<dbReference type="AlphaFoldDB" id="A0A6A6HNH2"/>
<reference evidence="6" key="1">
    <citation type="journal article" date="2020" name="Stud. Mycol.">
        <title>101 Dothideomycetes genomes: a test case for predicting lifestyles and emergence of pathogens.</title>
        <authorList>
            <person name="Haridas S."/>
            <person name="Albert R."/>
            <person name="Binder M."/>
            <person name="Bloem J."/>
            <person name="Labutti K."/>
            <person name="Salamov A."/>
            <person name="Andreopoulos B."/>
            <person name="Baker S."/>
            <person name="Barry K."/>
            <person name="Bills G."/>
            <person name="Bluhm B."/>
            <person name="Cannon C."/>
            <person name="Castanera R."/>
            <person name="Culley D."/>
            <person name="Daum C."/>
            <person name="Ezra D."/>
            <person name="Gonzalez J."/>
            <person name="Henrissat B."/>
            <person name="Kuo A."/>
            <person name="Liang C."/>
            <person name="Lipzen A."/>
            <person name="Lutzoni F."/>
            <person name="Magnuson J."/>
            <person name="Mondo S."/>
            <person name="Nolan M."/>
            <person name="Ohm R."/>
            <person name="Pangilinan J."/>
            <person name="Park H.-J."/>
            <person name="Ramirez L."/>
            <person name="Alfaro M."/>
            <person name="Sun H."/>
            <person name="Tritt A."/>
            <person name="Yoshinaga Y."/>
            <person name="Zwiers L.-H."/>
            <person name="Turgeon B."/>
            <person name="Goodwin S."/>
            <person name="Spatafora J."/>
            <person name="Crous P."/>
            <person name="Grigoriev I."/>
        </authorList>
    </citation>
    <scope>NUCLEOTIDE SEQUENCE</scope>
    <source>
        <strain evidence="6">Tuck. ex Michener</strain>
    </source>
</reference>
<evidence type="ECO:0000256" key="3">
    <source>
        <dbReference type="ARBA" id="ARBA00035112"/>
    </source>
</evidence>
<evidence type="ECO:0000256" key="1">
    <source>
        <dbReference type="ARBA" id="ARBA00004685"/>
    </source>
</evidence>
<dbReference type="InterPro" id="IPR021765">
    <property type="entry name" value="UstYa-like"/>
</dbReference>
<dbReference type="GO" id="GO:0016491">
    <property type="term" value="F:oxidoreductase activity"/>
    <property type="evidence" value="ECO:0007669"/>
    <property type="project" value="UniProtKB-KW"/>
</dbReference>
<comment type="pathway">
    <text evidence="1">Mycotoxin biosynthesis.</text>
</comment>
<dbReference type="EMBL" id="ML991773">
    <property type="protein sequence ID" value="KAF2239399.1"/>
    <property type="molecule type" value="Genomic_DNA"/>
</dbReference>
<dbReference type="PANTHER" id="PTHR33365">
    <property type="entry name" value="YALI0B05434P"/>
    <property type="match status" value="1"/>
</dbReference>
<organism evidence="6 7">
    <name type="scientific">Viridothelium virens</name>
    <name type="common">Speckled blister lichen</name>
    <name type="synonym">Trypethelium virens</name>
    <dbReference type="NCBI Taxonomy" id="1048519"/>
    <lineage>
        <taxon>Eukaryota</taxon>
        <taxon>Fungi</taxon>
        <taxon>Dikarya</taxon>
        <taxon>Ascomycota</taxon>
        <taxon>Pezizomycotina</taxon>
        <taxon>Dothideomycetes</taxon>
        <taxon>Dothideomycetes incertae sedis</taxon>
        <taxon>Trypetheliales</taxon>
        <taxon>Trypetheliaceae</taxon>
        <taxon>Viridothelium</taxon>
    </lineage>
</organism>
<evidence type="ECO:0000313" key="7">
    <source>
        <dbReference type="Proteomes" id="UP000800092"/>
    </source>
</evidence>
<evidence type="ECO:0000256" key="4">
    <source>
        <dbReference type="SAM" id="MobiDB-lite"/>
    </source>
</evidence>
<name>A0A6A6HNH2_VIRVR</name>
<feature type="transmembrane region" description="Helical" evidence="5">
    <location>
        <begin position="60"/>
        <end position="84"/>
    </location>
</feature>
<accession>A0A6A6HNH2</accession>
<gene>
    <name evidence="6" type="ORF">EV356DRAFT_528658</name>
</gene>
<sequence length="283" mass="32628">MKFFNSGRTKGGERSQRYAAVAARDDDDDSEVNLTHEYKDEDVENELRELKKSLWKTKMLLRSTLGLGMPCLVLVFFLLAINVVKVQQLAPSQLLLTPVPPIPMTEYTFREDPVYSARPSDETDKAWNALLPPGRGFVFIEDYEEYNLPPGEETPYGTIFSVALFHQLHCLGQLRKYYWMLLDGVVALDKNVDTKVFKMAEELMGEHGDHVHHCFDYLRQSLMCNGDMAMEWPRTEPNGARFAVDGWGIPHECKNWDAISDYMDENHFNYSTNNEIAPHRLRI</sequence>
<comment type="similarity">
    <text evidence="3">Belongs to the ustYa family.</text>
</comment>
<proteinExistence type="inferred from homology"/>
<dbReference type="OrthoDB" id="3687641at2759"/>
<keyword evidence="2" id="KW-0560">Oxidoreductase</keyword>
<protein>
    <recommendedName>
        <fullName evidence="8">Oxidase ustYa</fullName>
    </recommendedName>
</protein>
<dbReference type="GO" id="GO:0043386">
    <property type="term" value="P:mycotoxin biosynthetic process"/>
    <property type="evidence" value="ECO:0007669"/>
    <property type="project" value="InterPro"/>
</dbReference>
<dbReference type="Proteomes" id="UP000800092">
    <property type="component" value="Unassembled WGS sequence"/>
</dbReference>
<keyword evidence="7" id="KW-1185">Reference proteome</keyword>
<evidence type="ECO:0000313" key="6">
    <source>
        <dbReference type="EMBL" id="KAF2239399.1"/>
    </source>
</evidence>
<keyword evidence="5" id="KW-0812">Transmembrane</keyword>
<evidence type="ECO:0008006" key="8">
    <source>
        <dbReference type="Google" id="ProtNLM"/>
    </source>
</evidence>
<dbReference type="Pfam" id="PF11807">
    <property type="entry name" value="UstYa"/>
    <property type="match status" value="1"/>
</dbReference>
<evidence type="ECO:0000256" key="2">
    <source>
        <dbReference type="ARBA" id="ARBA00023002"/>
    </source>
</evidence>
<keyword evidence="5" id="KW-0472">Membrane</keyword>
<keyword evidence="5" id="KW-1133">Transmembrane helix</keyword>
<evidence type="ECO:0000256" key="5">
    <source>
        <dbReference type="SAM" id="Phobius"/>
    </source>
</evidence>
<dbReference type="PANTHER" id="PTHR33365:SF11">
    <property type="entry name" value="TAT PATHWAY SIGNAL SEQUENCE"/>
    <property type="match status" value="1"/>
</dbReference>
<feature type="region of interest" description="Disordered" evidence="4">
    <location>
        <begin position="1"/>
        <end position="28"/>
    </location>
</feature>